<dbReference type="PANTHER" id="PTHR47271">
    <property type="entry name" value="ARGININE DEIMINASE"/>
    <property type="match status" value="1"/>
</dbReference>
<dbReference type="EMBL" id="CP038267">
    <property type="protein sequence ID" value="QBR92771.1"/>
    <property type="molecule type" value="Genomic_DNA"/>
</dbReference>
<dbReference type="SUPFAM" id="SSF55909">
    <property type="entry name" value="Pentein"/>
    <property type="match status" value="1"/>
</dbReference>
<keyword evidence="3" id="KW-0056">Arginine metabolism</keyword>
<keyword evidence="6" id="KW-1185">Reference proteome</keyword>
<dbReference type="PIRSF" id="PIRSF006356">
    <property type="entry name" value="Arg_deiminase"/>
    <property type="match status" value="1"/>
</dbReference>
<dbReference type="UniPathway" id="UPA00254">
    <property type="reaction ID" value="UER00364"/>
</dbReference>
<dbReference type="AlphaFoldDB" id="A0A4P7GM04"/>
<dbReference type="OrthoDB" id="9807502at2"/>
<keyword evidence="2 3" id="KW-0378">Hydrolase</keyword>
<proteinExistence type="inferred from homology"/>
<dbReference type="RefSeq" id="WP_135077518.1">
    <property type="nucleotide sequence ID" value="NZ_CP038267.1"/>
</dbReference>
<dbReference type="KEGG" id="noy:EXE57_11185"/>
<comment type="pathway">
    <text evidence="3">Amino-acid degradation; L-arginine degradation via ADI pathway; carbamoyl phosphate from L-arginine: step 1/2.</text>
</comment>
<comment type="catalytic activity">
    <reaction evidence="3">
        <text>L-arginine + H2O = L-citrulline + NH4(+)</text>
        <dbReference type="Rhea" id="RHEA:19597"/>
        <dbReference type="ChEBI" id="CHEBI:15377"/>
        <dbReference type="ChEBI" id="CHEBI:28938"/>
        <dbReference type="ChEBI" id="CHEBI:32682"/>
        <dbReference type="ChEBI" id="CHEBI:57743"/>
        <dbReference type="EC" id="3.5.3.6"/>
    </reaction>
</comment>
<accession>A0A4P7GM04</accession>
<dbReference type="HAMAP" id="MF_00242">
    <property type="entry name" value="Arg_deiminase"/>
    <property type="match status" value="1"/>
</dbReference>
<gene>
    <name evidence="3" type="primary">arcA</name>
    <name evidence="5" type="ORF">EXE57_11185</name>
</gene>
<dbReference type="InterPro" id="IPR003876">
    <property type="entry name" value="Arg_deiminase"/>
</dbReference>
<evidence type="ECO:0000313" key="5">
    <source>
        <dbReference type="EMBL" id="QBR92771.1"/>
    </source>
</evidence>
<dbReference type="Pfam" id="PF02274">
    <property type="entry name" value="ADI"/>
    <property type="match status" value="1"/>
</dbReference>
<keyword evidence="3" id="KW-0963">Cytoplasm</keyword>
<dbReference type="GO" id="GO:0016990">
    <property type="term" value="F:arginine deiminase activity"/>
    <property type="evidence" value="ECO:0007669"/>
    <property type="project" value="UniProtKB-UniRule"/>
</dbReference>
<dbReference type="Gene3D" id="3.75.10.10">
    <property type="entry name" value="L-arginine/glycine Amidinotransferase, Chain A"/>
    <property type="match status" value="1"/>
</dbReference>
<reference evidence="5 6" key="1">
    <citation type="submission" date="2019-03" db="EMBL/GenBank/DDBJ databases">
        <title>Three New Species of Nocardioides, Nocardioides euryhalodurans sp. nov., Nocardioides seonyuensis sp. nov. and Nocardioides eburneoflavus sp. nov., Iolated from Soil.</title>
        <authorList>
            <person name="Roh S.G."/>
            <person name="Lee C."/>
            <person name="Kim M.-K."/>
            <person name="Kim S.B."/>
        </authorList>
    </citation>
    <scope>NUCLEOTIDE SEQUENCE [LARGE SCALE GENOMIC DNA]</scope>
    <source>
        <strain evidence="5 6">MMS17-SY117</strain>
    </source>
</reference>
<evidence type="ECO:0000256" key="4">
    <source>
        <dbReference type="PIRSR" id="PIRSR006356-1"/>
    </source>
</evidence>
<evidence type="ECO:0000256" key="1">
    <source>
        <dbReference type="ARBA" id="ARBA00010206"/>
    </source>
</evidence>
<dbReference type="PANTHER" id="PTHR47271:SF2">
    <property type="entry name" value="ARGININE DEIMINASE"/>
    <property type="match status" value="1"/>
</dbReference>
<feature type="active site" description="Amidino-cysteine intermediate" evidence="3 4">
    <location>
        <position position="396"/>
    </location>
</feature>
<evidence type="ECO:0000313" key="6">
    <source>
        <dbReference type="Proteomes" id="UP000294894"/>
    </source>
</evidence>
<comment type="subcellular location">
    <subcellularLocation>
        <location evidence="3">Cytoplasm</location>
    </subcellularLocation>
</comment>
<organism evidence="5 6">
    <name type="scientific">Nocardioides euryhalodurans</name>
    <dbReference type="NCBI Taxonomy" id="2518370"/>
    <lineage>
        <taxon>Bacteria</taxon>
        <taxon>Bacillati</taxon>
        <taxon>Actinomycetota</taxon>
        <taxon>Actinomycetes</taxon>
        <taxon>Propionibacteriales</taxon>
        <taxon>Nocardioidaceae</taxon>
        <taxon>Nocardioides</taxon>
    </lineage>
</organism>
<comment type="similarity">
    <text evidence="1 3">Belongs to the arginine deiminase family.</text>
</comment>
<evidence type="ECO:0000256" key="3">
    <source>
        <dbReference type="HAMAP-Rule" id="MF_00242"/>
    </source>
</evidence>
<dbReference type="NCBIfam" id="NF002381">
    <property type="entry name" value="PRK01388.1"/>
    <property type="match status" value="1"/>
</dbReference>
<protein>
    <recommendedName>
        <fullName evidence="3">Arginine deiminase</fullName>
        <shortName evidence="3">ADI</shortName>
        <ecNumber evidence="3">3.5.3.6</ecNumber>
    </recommendedName>
    <alternativeName>
        <fullName evidence="3">Arginine dihydrolase</fullName>
        <shortName evidence="3">AD</shortName>
    </alternativeName>
</protein>
<sequence>MANHPTHGADSEVGRLQTVMLHRPGDELKRLTPRNNDKLLFDGIPWVARAQEEHDAFADALRGRDVEVLYLTELLTETLEQEPARNHAITTALSGLHLGDTMRTYLAHALRDATPAELTAYLTAGIRNDEVRGGHGLVTSLLHEHDFLIDPLPNLLFTRDSSVWVRDRVAVTSLAMPARRRETQLTELIYTEHPRFVGTRKIHGWHHEHVEGGDVLLLAPGVIAVGVGERTTPAGVERLARQVFHARLAHTVLAVPIAQERATMHLDTVATMVDVDKIVMYPNVADSLRAYAVTAPDPDQAEDTLTLHVADAEPFLVAAAKAMEIDTLHQIDTGLDPVTAEREQWDDGNNTLAIAPRVAVAYERNDGTNDRLEEAGIEVVRIAGSELGSGRGGPRCMSCPVAREPLPSEA</sequence>
<dbReference type="Gene3D" id="1.10.3930.10">
    <property type="entry name" value="Arginine deiminase"/>
    <property type="match status" value="1"/>
</dbReference>
<dbReference type="Proteomes" id="UP000294894">
    <property type="component" value="Chromosome"/>
</dbReference>
<dbReference type="PRINTS" id="PR01466">
    <property type="entry name" value="ARGDEIMINASE"/>
</dbReference>
<dbReference type="EC" id="3.5.3.6" evidence="3"/>
<dbReference type="GO" id="GO:0019546">
    <property type="term" value="P:L-arginine deiminase pathway"/>
    <property type="evidence" value="ECO:0007669"/>
    <property type="project" value="TreeGrafter"/>
</dbReference>
<name>A0A4P7GM04_9ACTN</name>
<dbReference type="GO" id="GO:0005737">
    <property type="term" value="C:cytoplasm"/>
    <property type="evidence" value="ECO:0007669"/>
    <property type="project" value="UniProtKB-SubCell"/>
</dbReference>
<evidence type="ECO:0000256" key="2">
    <source>
        <dbReference type="ARBA" id="ARBA00022801"/>
    </source>
</evidence>